<feature type="transmembrane region" description="Helical" evidence="1">
    <location>
        <begin position="12"/>
        <end position="34"/>
    </location>
</feature>
<keyword evidence="3" id="KW-1185">Reference proteome</keyword>
<dbReference type="RefSeq" id="WP_256944503.1">
    <property type="nucleotide sequence ID" value="NZ_JANHNZ010000002.1"/>
</dbReference>
<evidence type="ECO:0000256" key="1">
    <source>
        <dbReference type="SAM" id="Phobius"/>
    </source>
</evidence>
<reference evidence="2" key="3">
    <citation type="journal article" date="2023" name="Microbiol. Resour. Announc.">
        <title>Draft Genome Sequence of Granulicatella sp. Strain S8, Isolated from a Marine Fish, Seriola quinqueradiata.</title>
        <authorList>
            <person name="Lee M."/>
            <person name="Farooq A."/>
            <person name="Jeong J.B."/>
            <person name="Jung M.Y."/>
        </authorList>
    </citation>
    <scope>NUCLEOTIDE SEQUENCE</scope>
    <source>
        <strain evidence="2">S8</strain>
    </source>
</reference>
<name>A0ABT1WLK0_9LACT</name>
<evidence type="ECO:0000313" key="2">
    <source>
        <dbReference type="EMBL" id="MCQ9209385.1"/>
    </source>
</evidence>
<keyword evidence="1" id="KW-0812">Transmembrane</keyword>
<dbReference type="Proteomes" id="UP001059480">
    <property type="component" value="Unassembled WGS sequence"/>
</dbReference>
<evidence type="ECO:0008006" key="4">
    <source>
        <dbReference type="Google" id="ProtNLM"/>
    </source>
</evidence>
<sequence>MFSLRNNISPVFFQMSALGAGIFAILFALGFLIIRRVYVAKLVD</sequence>
<organism evidence="2 3">
    <name type="scientific">Granulicatella seriolae</name>
    <dbReference type="NCBI Taxonomy" id="2967226"/>
    <lineage>
        <taxon>Bacteria</taxon>
        <taxon>Bacillati</taxon>
        <taxon>Bacillota</taxon>
        <taxon>Bacilli</taxon>
        <taxon>Lactobacillales</taxon>
        <taxon>Carnobacteriaceae</taxon>
        <taxon>Granulicatella</taxon>
    </lineage>
</organism>
<dbReference type="EMBL" id="JANHNZ010000002">
    <property type="protein sequence ID" value="MCQ9209385.1"/>
    <property type="molecule type" value="Genomic_DNA"/>
</dbReference>
<accession>A0ABT1WLK0</accession>
<keyword evidence="1" id="KW-0472">Membrane</keyword>
<proteinExistence type="predicted"/>
<keyword evidence="1" id="KW-1133">Transmembrane helix</keyword>
<protein>
    <recommendedName>
        <fullName evidence="4">ABC transporter permease</fullName>
    </recommendedName>
</protein>
<gene>
    <name evidence="2" type="ORF">NPA36_02365</name>
</gene>
<reference evidence="2" key="1">
    <citation type="submission" date="2022-07" db="EMBL/GenBank/DDBJ databases">
        <authorList>
            <person name="Jung M.-Y."/>
            <person name="Lee M."/>
        </authorList>
    </citation>
    <scope>NUCLEOTIDE SEQUENCE</scope>
    <source>
        <strain evidence="2">S8</strain>
    </source>
</reference>
<comment type="caution">
    <text evidence="2">The sequence shown here is derived from an EMBL/GenBank/DDBJ whole genome shotgun (WGS) entry which is preliminary data.</text>
</comment>
<evidence type="ECO:0000313" key="3">
    <source>
        <dbReference type="Proteomes" id="UP001059480"/>
    </source>
</evidence>
<reference evidence="2" key="2">
    <citation type="journal article" date="2023" name="Curr. Microbiol.">
        <title>Granulicatella seriolae sp. nov., a Novel Facultative Anaerobe Isolated from Yellowtail Marine Fish.</title>
        <authorList>
            <person name="Lee M."/>
            <person name="Choi Y.J."/>
            <person name="Farooq A."/>
            <person name="Jeong J.B."/>
            <person name="Jung M.Y."/>
        </authorList>
    </citation>
    <scope>NUCLEOTIDE SEQUENCE</scope>
    <source>
        <strain evidence="2">S8</strain>
    </source>
</reference>